<proteinExistence type="predicted"/>
<protein>
    <submittedName>
        <fullName evidence="1">Uncharacterized protein</fullName>
    </submittedName>
</protein>
<dbReference type="EMBL" id="JAHLEM010000003">
    <property type="protein sequence ID" value="MBU3862636.1"/>
    <property type="molecule type" value="Genomic_DNA"/>
</dbReference>
<gene>
    <name evidence="1" type="ORF">KN815_00425</name>
</gene>
<dbReference type="Proteomes" id="UP000720508">
    <property type="component" value="Unassembled WGS sequence"/>
</dbReference>
<sequence length="379" mass="42049">MRVFGLTAGNVTIRVESEVAELADWAVRLLSPVFTVSAEPPAHLPTVRVVSRSREWFPEVSDRVPRLHLDEERIHVLEYDVERVAVLWDREGGFPLYVCTTPGSGVIDVTVTRGDVVDHRSAVRFLKFVLGARLTATGTDFMHGAAVAREGRALLLLAPSGGGKSSLSFNASTRADWTFLSDDLVFLARDEVRSRRPQGELRVHGWPHRLGVSSSALVGHPARTRIEEASLRRHGGRIGSLSSAGSIPWGRATRRRVYLDLDEFRQLTGARVAAGGVVDGIVLPEPEEHRRGWQIEQVTHEPEGWSRRYLASTEELKFMIDFLGLTTAPADSTPSGRGRTYPSLERLPAVRVRYGSDVNSRMPQFWAEICEALERSEAS</sequence>
<comment type="caution">
    <text evidence="1">The sequence shown here is derived from an EMBL/GenBank/DDBJ whole genome shotgun (WGS) entry which is preliminary data.</text>
</comment>
<reference evidence="1 2" key="1">
    <citation type="submission" date="2021-06" db="EMBL/GenBank/DDBJ databases">
        <authorList>
            <person name="Pan X."/>
        </authorList>
    </citation>
    <scope>NUCLEOTIDE SEQUENCE [LARGE SCALE GENOMIC DNA]</scope>
    <source>
        <strain evidence="1 2">4503</strain>
    </source>
</reference>
<evidence type="ECO:0000313" key="2">
    <source>
        <dbReference type="Proteomes" id="UP000720508"/>
    </source>
</evidence>
<dbReference type="RefSeq" id="WP_216339015.1">
    <property type="nucleotide sequence ID" value="NZ_JAHLEM010000003.1"/>
</dbReference>
<organism evidence="1 2">
    <name type="scientific">Streptomyces niphimycinicus</name>
    <dbReference type="NCBI Taxonomy" id="2842201"/>
    <lineage>
        <taxon>Bacteria</taxon>
        <taxon>Bacillati</taxon>
        <taxon>Actinomycetota</taxon>
        <taxon>Actinomycetes</taxon>
        <taxon>Kitasatosporales</taxon>
        <taxon>Streptomycetaceae</taxon>
        <taxon>Streptomyces</taxon>
    </lineage>
</organism>
<name>A0ABS6C6W9_9ACTN</name>
<evidence type="ECO:0000313" key="1">
    <source>
        <dbReference type="EMBL" id="MBU3862636.1"/>
    </source>
</evidence>
<accession>A0ABS6C6W9</accession>
<keyword evidence="2" id="KW-1185">Reference proteome</keyword>